<dbReference type="PANTHER" id="PTHR46105:SF28">
    <property type="entry name" value="ZINC FINGER PROTEIN 37-LIKE"/>
    <property type="match status" value="1"/>
</dbReference>
<dbReference type="SMART" id="SM00355">
    <property type="entry name" value="ZnF_C2H2"/>
    <property type="match status" value="2"/>
</dbReference>
<keyword evidence="1" id="KW-0863">Zinc-finger</keyword>
<dbReference type="InterPro" id="IPR036236">
    <property type="entry name" value="Znf_C2H2_sf"/>
</dbReference>
<dbReference type="SUPFAM" id="SSF57667">
    <property type="entry name" value="beta-beta-alpha zinc fingers"/>
    <property type="match status" value="1"/>
</dbReference>
<dbReference type="InterPro" id="IPR050457">
    <property type="entry name" value="ZnFinger_BTB_dom_contain"/>
</dbReference>
<dbReference type="AlphaFoldDB" id="A0A0P4VY39"/>
<evidence type="ECO:0000256" key="2">
    <source>
        <dbReference type="SAM" id="MobiDB-lite"/>
    </source>
</evidence>
<accession>A0A0P4VY39</accession>
<evidence type="ECO:0000313" key="4">
    <source>
        <dbReference type="EMBL" id="JAI60884.1"/>
    </source>
</evidence>
<sequence length="193" mass="20839">MMTKEELDELTVKTEPLDYPAEVAWSEGVGGLGREAGMEDSQGLLPAISASMPGGLEGVAAAIVASPNLPIIEFGDDSRNDDGSRGDLSTASDDVNVNNTAELEEGEEENTTSGSPGKFRGGRKACCFCGKTFCDNYTLRRHMVTHLTRERQFECPMCSAAYSRKDHLMAHIRRKHPIADEVDKIDISTGQAG</sequence>
<dbReference type="EMBL" id="GDRN01088286">
    <property type="protein sequence ID" value="JAI60884.1"/>
    <property type="molecule type" value="Transcribed_RNA"/>
</dbReference>
<dbReference type="Pfam" id="PF00096">
    <property type="entry name" value="zf-C2H2"/>
    <property type="match status" value="1"/>
</dbReference>
<dbReference type="GO" id="GO:0000981">
    <property type="term" value="F:DNA-binding transcription factor activity, RNA polymerase II-specific"/>
    <property type="evidence" value="ECO:0007669"/>
    <property type="project" value="TreeGrafter"/>
</dbReference>
<dbReference type="InterPro" id="IPR013087">
    <property type="entry name" value="Znf_C2H2_type"/>
</dbReference>
<dbReference type="PROSITE" id="PS50157">
    <property type="entry name" value="ZINC_FINGER_C2H2_2"/>
    <property type="match status" value="2"/>
</dbReference>
<dbReference type="GO" id="GO:0000978">
    <property type="term" value="F:RNA polymerase II cis-regulatory region sequence-specific DNA binding"/>
    <property type="evidence" value="ECO:0007669"/>
    <property type="project" value="TreeGrafter"/>
</dbReference>
<feature type="region of interest" description="Disordered" evidence="2">
    <location>
        <begin position="75"/>
        <end position="118"/>
    </location>
</feature>
<dbReference type="PANTHER" id="PTHR46105">
    <property type="entry name" value="AGAP004733-PA"/>
    <property type="match status" value="1"/>
</dbReference>
<keyword evidence="1" id="KW-0862">Zinc</keyword>
<dbReference type="Gene3D" id="3.30.160.60">
    <property type="entry name" value="Classic Zinc Finger"/>
    <property type="match status" value="2"/>
</dbReference>
<proteinExistence type="predicted"/>
<name>A0A0P4VY39_SCYOL</name>
<feature type="domain" description="C2H2-type" evidence="3">
    <location>
        <begin position="153"/>
        <end position="176"/>
    </location>
</feature>
<dbReference type="Pfam" id="PF13894">
    <property type="entry name" value="zf-C2H2_4"/>
    <property type="match status" value="1"/>
</dbReference>
<reference evidence="4" key="1">
    <citation type="submission" date="2015-09" db="EMBL/GenBank/DDBJ databases">
        <title>Scylla olivacea transcriptome.</title>
        <authorList>
            <person name="Ikhwanuddin M."/>
        </authorList>
    </citation>
    <scope>NUCLEOTIDE SEQUENCE</scope>
</reference>
<keyword evidence="1" id="KW-0479">Metal-binding</keyword>
<organism evidence="4">
    <name type="scientific">Scylla olivacea</name>
    <name type="common">Orange mud crab</name>
    <name type="synonym">Cancer olivacea</name>
    <dbReference type="NCBI Taxonomy" id="85551"/>
    <lineage>
        <taxon>Eukaryota</taxon>
        <taxon>Metazoa</taxon>
        <taxon>Ecdysozoa</taxon>
        <taxon>Arthropoda</taxon>
        <taxon>Crustacea</taxon>
        <taxon>Multicrustacea</taxon>
        <taxon>Malacostraca</taxon>
        <taxon>Eumalacostraca</taxon>
        <taxon>Eucarida</taxon>
        <taxon>Decapoda</taxon>
        <taxon>Pleocyemata</taxon>
        <taxon>Brachyura</taxon>
        <taxon>Eubrachyura</taxon>
        <taxon>Portunoidea</taxon>
        <taxon>Portunidae</taxon>
        <taxon>Portuninae</taxon>
        <taxon>Scylla</taxon>
    </lineage>
</organism>
<protein>
    <recommendedName>
        <fullName evidence="3">C2H2-type domain-containing protein</fullName>
    </recommendedName>
</protein>
<evidence type="ECO:0000259" key="3">
    <source>
        <dbReference type="PROSITE" id="PS50157"/>
    </source>
</evidence>
<feature type="compositionally biased region" description="Basic and acidic residues" evidence="2">
    <location>
        <begin position="76"/>
        <end position="85"/>
    </location>
</feature>
<dbReference type="GO" id="GO:0008270">
    <property type="term" value="F:zinc ion binding"/>
    <property type="evidence" value="ECO:0007669"/>
    <property type="project" value="UniProtKB-KW"/>
</dbReference>
<feature type="domain" description="C2H2-type" evidence="3">
    <location>
        <begin position="124"/>
        <end position="151"/>
    </location>
</feature>
<evidence type="ECO:0000256" key="1">
    <source>
        <dbReference type="PROSITE-ProRule" id="PRU00042"/>
    </source>
</evidence>
<dbReference type="PROSITE" id="PS00028">
    <property type="entry name" value="ZINC_FINGER_C2H2_1"/>
    <property type="match status" value="2"/>
</dbReference>